<dbReference type="GeneID" id="25276147"/>
<dbReference type="Pfam" id="PF22622">
    <property type="entry name" value="MFE-2_hydrat-2_N"/>
    <property type="match status" value="1"/>
</dbReference>
<dbReference type="FunFam" id="3.10.129.10:FF:000013">
    <property type="entry name" value="Peroxisomal multifunctional enzyme type 2"/>
    <property type="match status" value="1"/>
</dbReference>
<dbReference type="PRINTS" id="PR00080">
    <property type="entry name" value="SDRFAMILY"/>
</dbReference>
<dbReference type="SUPFAM" id="SSF54637">
    <property type="entry name" value="Thioesterase/thiol ester dehydrase-isomerase"/>
    <property type="match status" value="2"/>
</dbReference>
<dbReference type="InterPro" id="IPR029069">
    <property type="entry name" value="HotDog_dom_sf"/>
</dbReference>
<dbReference type="EMBL" id="AMGV01000001">
    <property type="protein sequence ID" value="KEF63223.1"/>
    <property type="molecule type" value="Genomic_DNA"/>
</dbReference>
<dbReference type="InterPro" id="IPR036291">
    <property type="entry name" value="NAD(P)-bd_dom_sf"/>
</dbReference>
<organism evidence="12 13">
    <name type="scientific">Exophiala aquamarina CBS 119918</name>
    <dbReference type="NCBI Taxonomy" id="1182545"/>
    <lineage>
        <taxon>Eukaryota</taxon>
        <taxon>Fungi</taxon>
        <taxon>Dikarya</taxon>
        <taxon>Ascomycota</taxon>
        <taxon>Pezizomycotina</taxon>
        <taxon>Eurotiomycetes</taxon>
        <taxon>Chaetothyriomycetidae</taxon>
        <taxon>Chaetothyriales</taxon>
        <taxon>Herpotrichiellaceae</taxon>
        <taxon>Exophiala</taxon>
    </lineage>
</organism>
<dbReference type="PRINTS" id="PR00081">
    <property type="entry name" value="GDHRDH"/>
</dbReference>
<dbReference type="UniPathway" id="UPA00659"/>
<accession>A0A072PV60</accession>
<dbReference type="VEuPathDB" id="FungiDB:A1O9_01200"/>
<keyword evidence="7" id="KW-0443">Lipid metabolism</keyword>
<dbReference type="RefSeq" id="XP_013265813.1">
    <property type="nucleotide sequence ID" value="XM_013410359.1"/>
</dbReference>
<dbReference type="CDD" id="cd03448">
    <property type="entry name" value="HDE_HSD"/>
    <property type="match status" value="1"/>
</dbReference>
<dbReference type="InterPro" id="IPR002347">
    <property type="entry name" value="SDR_fam"/>
</dbReference>
<dbReference type="STRING" id="1182545.A0A072PV60"/>
<dbReference type="GO" id="GO:0004300">
    <property type="term" value="F:enoyl-CoA hydratase activity"/>
    <property type="evidence" value="ECO:0007669"/>
    <property type="project" value="UniProtKB-ARBA"/>
</dbReference>
<keyword evidence="8" id="KW-0576">Peroxisome</keyword>
<comment type="similarity">
    <text evidence="3">Belongs to the short-chain dehydrogenases/reductases (SDR) family.</text>
</comment>
<keyword evidence="13" id="KW-1185">Reference proteome</keyword>
<evidence type="ECO:0000256" key="8">
    <source>
        <dbReference type="ARBA" id="ARBA00023140"/>
    </source>
</evidence>
<evidence type="ECO:0000259" key="11">
    <source>
        <dbReference type="SMART" id="SM00822"/>
    </source>
</evidence>
<proteinExistence type="inferred from homology"/>
<comment type="pathway">
    <text evidence="2">Lipid metabolism; fatty acid beta-oxidation.</text>
</comment>
<dbReference type="GO" id="GO:0016491">
    <property type="term" value="F:oxidoreductase activity"/>
    <property type="evidence" value="ECO:0007669"/>
    <property type="project" value="UniProtKB-KW"/>
</dbReference>
<name>A0A072PV60_9EURO</name>
<evidence type="ECO:0000256" key="6">
    <source>
        <dbReference type="ARBA" id="ARBA00023002"/>
    </source>
</evidence>
<dbReference type="FunFam" id="3.40.50.720:FF:000084">
    <property type="entry name" value="Short-chain dehydrogenase reductase"/>
    <property type="match status" value="2"/>
</dbReference>
<dbReference type="Gene3D" id="3.40.50.720">
    <property type="entry name" value="NAD(P)-binding Rossmann-like Domain"/>
    <property type="match status" value="2"/>
</dbReference>
<evidence type="ECO:0000256" key="7">
    <source>
        <dbReference type="ARBA" id="ARBA00023098"/>
    </source>
</evidence>
<comment type="subcellular location">
    <subcellularLocation>
        <location evidence="1">Peroxisome</location>
    </subcellularLocation>
</comment>
<dbReference type="GO" id="GO:0005777">
    <property type="term" value="C:peroxisome"/>
    <property type="evidence" value="ECO:0007669"/>
    <property type="project" value="UniProtKB-SubCell"/>
</dbReference>
<evidence type="ECO:0000256" key="2">
    <source>
        <dbReference type="ARBA" id="ARBA00005005"/>
    </source>
</evidence>
<evidence type="ECO:0000313" key="12">
    <source>
        <dbReference type="EMBL" id="KEF63223.1"/>
    </source>
</evidence>
<dbReference type="InterPro" id="IPR020904">
    <property type="entry name" value="Sc_DH/Rdtase_CS"/>
</dbReference>
<keyword evidence="5" id="KW-0521">NADP</keyword>
<dbReference type="Proteomes" id="UP000027920">
    <property type="component" value="Unassembled WGS sequence"/>
</dbReference>
<evidence type="ECO:0000256" key="9">
    <source>
        <dbReference type="ARBA" id="ARBA00023239"/>
    </source>
</evidence>
<keyword evidence="4" id="KW-0276">Fatty acid metabolism</keyword>
<feature type="domain" description="Ketoreductase" evidence="11">
    <location>
        <begin position="313"/>
        <end position="487"/>
    </location>
</feature>
<dbReference type="GO" id="GO:0006635">
    <property type="term" value="P:fatty acid beta-oxidation"/>
    <property type="evidence" value="ECO:0007669"/>
    <property type="project" value="UniProtKB-UniPathway"/>
</dbReference>
<evidence type="ECO:0000256" key="4">
    <source>
        <dbReference type="ARBA" id="ARBA00022832"/>
    </source>
</evidence>
<dbReference type="Pfam" id="PF00106">
    <property type="entry name" value="adh_short"/>
    <property type="match status" value="2"/>
</dbReference>
<evidence type="ECO:0000256" key="5">
    <source>
        <dbReference type="ARBA" id="ARBA00022857"/>
    </source>
</evidence>
<dbReference type="PROSITE" id="PS00061">
    <property type="entry name" value="ADH_SHORT"/>
    <property type="match status" value="2"/>
</dbReference>
<dbReference type="PANTHER" id="PTHR45024">
    <property type="entry name" value="DEHYDROGENASES, SHORT CHAIN"/>
    <property type="match status" value="1"/>
</dbReference>
<protein>
    <submittedName>
        <fullName evidence="12">Peroxisomal hydratase-dehydrogenase-epimerase</fullName>
    </submittedName>
</protein>
<evidence type="ECO:0000313" key="13">
    <source>
        <dbReference type="Proteomes" id="UP000027920"/>
    </source>
</evidence>
<dbReference type="InterPro" id="IPR002539">
    <property type="entry name" value="MaoC-like_dom"/>
</dbReference>
<dbReference type="Gene3D" id="1.10.287.4290">
    <property type="match status" value="1"/>
</dbReference>
<dbReference type="Gene3D" id="3.10.129.10">
    <property type="entry name" value="Hotdog Thioesterase"/>
    <property type="match status" value="2"/>
</dbReference>
<dbReference type="OrthoDB" id="3592703at2759"/>
<feature type="region of interest" description="Disordered" evidence="10">
    <location>
        <begin position="753"/>
        <end position="781"/>
    </location>
</feature>
<gene>
    <name evidence="12" type="ORF">A1O9_01200</name>
</gene>
<evidence type="ECO:0000256" key="1">
    <source>
        <dbReference type="ARBA" id="ARBA00004275"/>
    </source>
</evidence>
<dbReference type="CDD" id="cd05353">
    <property type="entry name" value="hydroxyacyl-CoA-like_DH_SDR_c-like"/>
    <property type="match status" value="2"/>
</dbReference>
<dbReference type="SMART" id="SM00822">
    <property type="entry name" value="PKS_KR"/>
    <property type="match status" value="1"/>
</dbReference>
<dbReference type="PANTHER" id="PTHR45024:SF2">
    <property type="entry name" value="SCP2 DOMAIN-CONTAINING PROTEIN"/>
    <property type="match status" value="1"/>
</dbReference>
<keyword evidence="9" id="KW-0456">Lyase</keyword>
<dbReference type="Pfam" id="PF01575">
    <property type="entry name" value="MaoC_dehydratas"/>
    <property type="match status" value="1"/>
</dbReference>
<comment type="caution">
    <text evidence="12">The sequence shown here is derived from an EMBL/GenBank/DDBJ whole genome shotgun (WGS) entry which is preliminary data.</text>
</comment>
<evidence type="ECO:0000256" key="10">
    <source>
        <dbReference type="SAM" id="MobiDB-lite"/>
    </source>
</evidence>
<evidence type="ECO:0000256" key="3">
    <source>
        <dbReference type="ARBA" id="ARBA00006484"/>
    </source>
</evidence>
<dbReference type="SUPFAM" id="SSF51735">
    <property type="entry name" value="NAD(P)-binding Rossmann-fold domains"/>
    <property type="match status" value="2"/>
</dbReference>
<sequence>MSQLRFDGQVAVVTGAGGGLGKSYATYLASRGAKIVVNDLGGSGRGEGSGNSLADQVVAQIVSSGGHAVADYNNVVEGDKIIQTALQSYGRIDILINNAGIIGGSSFKNMTDRDWDLMMAVHVTGAYKCTRAAWPHFRKQRYGRIVNTSSGAGLFGTTASSSYSAAKMALVAFTRTLALEGKKYNIHANVIAPIGESRLTAGVWNDETLQLLDPSSVMPLVVVLAGKNCSESGSIFEVGGGHMSKIKWERSKGAVFAGDSNFTARSLLQRWNEVVDFQNPEYPDDGFSLVDLMDRLKLASPNPQTPEIDFTGRVALVTGGGAGLGRSYCLAFARAGACVAVNDLSNAENVVKEIIANGGKAIAIPISVEDGETIVERTVKAFGRVDIIINNAGILRDKAFLNMDDKSWHDIMAIHLRATYKITRAAWPLFQKQKYGRVVNTTSSTGIYGRFGQANYAAAKAGVIGLAFALAQEGERYNIHVNTIAPAAYTNLSKSVMPPEFSKLLYPEYVVPLVLLLCSDKLPNPTGNVYEVGGGQVSQTRWIRSGGCGFPPGETFTPEQVLQKWGLVTAFDHRADHPSTPEDGFKKIKANIASNTSSSSVKSPSQNYVDAINAALAGPSKKSQFSYTARDIVLYNIGIGAKHTQLPFVYENDPTFQALPTFGSIISYFTDSIDLFKSLVPNFDPAKMLHGEQYLEILQIPTPTAATLVSETRVLEVVDKGHAALVKTGTTSVDQATNRKVFYNEGTTFLRGSGGFGGSRNGTDRGASTASNNVPPRNPDHVTEETVRVDQAVIYRLSGDYNPLHVDPDFAAKGGFPVPILHGLCTFGMAGRAVFERFGQFKSIKVRFTGTVLPGQTLRTEMWKENSKVIFQTSIKETGKLALAAAAVELVDTNVTSKL</sequence>
<dbReference type="InterPro" id="IPR057326">
    <property type="entry name" value="KR_dom"/>
</dbReference>
<dbReference type="HOGENOM" id="CLU_010194_18_0_1"/>
<dbReference type="InterPro" id="IPR054357">
    <property type="entry name" value="MFE-2_N"/>
</dbReference>
<dbReference type="InterPro" id="IPR051687">
    <property type="entry name" value="Peroxisomal_Beta-Oxidation"/>
</dbReference>
<dbReference type="AlphaFoldDB" id="A0A072PV60"/>
<reference evidence="12 13" key="1">
    <citation type="submission" date="2013-03" db="EMBL/GenBank/DDBJ databases">
        <title>The Genome Sequence of Exophiala aquamarina CBS 119918.</title>
        <authorList>
            <consortium name="The Broad Institute Genomics Platform"/>
            <person name="Cuomo C."/>
            <person name="de Hoog S."/>
            <person name="Gorbushina A."/>
            <person name="Walker B."/>
            <person name="Young S.K."/>
            <person name="Zeng Q."/>
            <person name="Gargeya S."/>
            <person name="Fitzgerald M."/>
            <person name="Haas B."/>
            <person name="Abouelleil A."/>
            <person name="Allen A.W."/>
            <person name="Alvarado L."/>
            <person name="Arachchi H.M."/>
            <person name="Berlin A.M."/>
            <person name="Chapman S.B."/>
            <person name="Gainer-Dewar J."/>
            <person name="Goldberg J."/>
            <person name="Griggs A."/>
            <person name="Gujja S."/>
            <person name="Hansen M."/>
            <person name="Howarth C."/>
            <person name="Imamovic A."/>
            <person name="Ireland A."/>
            <person name="Larimer J."/>
            <person name="McCowan C."/>
            <person name="Murphy C."/>
            <person name="Pearson M."/>
            <person name="Poon T.W."/>
            <person name="Priest M."/>
            <person name="Roberts A."/>
            <person name="Saif S."/>
            <person name="Shea T."/>
            <person name="Sisk P."/>
            <person name="Sykes S."/>
            <person name="Wortman J."/>
            <person name="Nusbaum C."/>
            <person name="Birren B."/>
        </authorList>
    </citation>
    <scope>NUCLEOTIDE SEQUENCE [LARGE SCALE GENOMIC DNA]</scope>
    <source>
        <strain evidence="12 13">CBS 119918</strain>
    </source>
</reference>
<keyword evidence="6" id="KW-0560">Oxidoreductase</keyword>